<dbReference type="PANTHER" id="PTHR40661">
    <property type="match status" value="1"/>
</dbReference>
<dbReference type="InterPro" id="IPR001387">
    <property type="entry name" value="Cro/C1-type_HTH"/>
</dbReference>
<dbReference type="CDD" id="cd06529">
    <property type="entry name" value="S24_LexA-like"/>
    <property type="match status" value="1"/>
</dbReference>
<dbReference type="SUPFAM" id="SSF51306">
    <property type="entry name" value="LexA/Signal peptidase"/>
    <property type="match status" value="1"/>
</dbReference>
<dbReference type="InterPro" id="IPR036286">
    <property type="entry name" value="LexA/Signal_pep-like_sf"/>
</dbReference>
<dbReference type="EMBL" id="JACRSS010000001">
    <property type="protein sequence ID" value="MBC8538116.1"/>
    <property type="molecule type" value="Genomic_DNA"/>
</dbReference>
<keyword evidence="3" id="KW-0804">Transcription</keyword>
<dbReference type="Gene3D" id="1.10.260.40">
    <property type="entry name" value="lambda repressor-like DNA-binding domains"/>
    <property type="match status" value="1"/>
</dbReference>
<evidence type="ECO:0000259" key="4">
    <source>
        <dbReference type="PROSITE" id="PS50943"/>
    </source>
</evidence>
<gene>
    <name evidence="5" type="ORF">H8693_04110</name>
</gene>
<dbReference type="PROSITE" id="PS50943">
    <property type="entry name" value="HTH_CROC1"/>
    <property type="match status" value="1"/>
</dbReference>
<dbReference type="AlphaFoldDB" id="A0A926HWW3"/>
<dbReference type="Pfam" id="PF00717">
    <property type="entry name" value="Peptidase_S24"/>
    <property type="match status" value="1"/>
</dbReference>
<dbReference type="Proteomes" id="UP000617951">
    <property type="component" value="Unassembled WGS sequence"/>
</dbReference>
<dbReference type="PANTHER" id="PTHR40661:SF3">
    <property type="entry name" value="FELS-1 PROPHAGE TRANSCRIPTIONAL REGULATOR"/>
    <property type="match status" value="1"/>
</dbReference>
<evidence type="ECO:0000313" key="6">
    <source>
        <dbReference type="Proteomes" id="UP000617951"/>
    </source>
</evidence>
<dbReference type="Gene3D" id="2.10.109.10">
    <property type="entry name" value="Umud Fragment, subunit A"/>
    <property type="match status" value="1"/>
</dbReference>
<comment type="caution">
    <text evidence="5">The sequence shown here is derived from an EMBL/GenBank/DDBJ whole genome shotgun (WGS) entry which is preliminary data.</text>
</comment>
<evidence type="ECO:0000256" key="2">
    <source>
        <dbReference type="ARBA" id="ARBA00023125"/>
    </source>
</evidence>
<dbReference type="CDD" id="cd00093">
    <property type="entry name" value="HTH_XRE"/>
    <property type="match status" value="1"/>
</dbReference>
<feature type="domain" description="HTH cro/C1-type" evidence="4">
    <location>
        <begin position="6"/>
        <end position="60"/>
    </location>
</feature>
<evidence type="ECO:0000313" key="5">
    <source>
        <dbReference type="EMBL" id="MBC8538116.1"/>
    </source>
</evidence>
<keyword evidence="2" id="KW-0238">DNA-binding</keyword>
<reference evidence="5" key="1">
    <citation type="submission" date="2020-08" db="EMBL/GenBank/DDBJ databases">
        <title>Genome public.</title>
        <authorList>
            <person name="Liu C."/>
            <person name="Sun Q."/>
        </authorList>
    </citation>
    <scope>NUCLEOTIDE SEQUENCE</scope>
    <source>
        <strain evidence="5">NSJ-63</strain>
    </source>
</reference>
<keyword evidence="1" id="KW-0805">Transcription regulation</keyword>
<protein>
    <submittedName>
        <fullName evidence="5">Helix-turn-helix domain-containing protein</fullName>
    </submittedName>
</protein>
<dbReference type="InterPro" id="IPR015927">
    <property type="entry name" value="Peptidase_S24_S26A/B/C"/>
</dbReference>
<name>A0A926HWW3_9FIRM</name>
<evidence type="ECO:0000256" key="3">
    <source>
        <dbReference type="ARBA" id="ARBA00023163"/>
    </source>
</evidence>
<dbReference type="SUPFAM" id="SSF47413">
    <property type="entry name" value="lambda repressor-like DNA-binding domains"/>
    <property type="match status" value="1"/>
</dbReference>
<dbReference type="SMART" id="SM00530">
    <property type="entry name" value="HTH_XRE"/>
    <property type="match status" value="1"/>
</dbReference>
<proteinExistence type="predicted"/>
<keyword evidence="6" id="KW-1185">Reference proteome</keyword>
<evidence type="ECO:0000256" key="1">
    <source>
        <dbReference type="ARBA" id="ARBA00023015"/>
    </source>
</evidence>
<sequence>MIHLRLKELREKAGLSQAEFAKKLSVSQSAVGMWETGKRLPEHDTLLRIARFFQVSTDYLYGHSDASAASNIHFSPAPSVSSIPVVSRVRAGFGGVVQEEFSGKEPAFGLKVPEEYRYVRVEGDSMSPKILEGDLALVHLQPDVESGELAIVILAGEEAMLKQVIKDPSNGCISLNSFNPAYPPRIIAKEQLDTLLIYGKIAGITRSF</sequence>
<dbReference type="InterPro" id="IPR039418">
    <property type="entry name" value="LexA-like"/>
</dbReference>
<accession>A0A926HWW3</accession>
<dbReference type="RefSeq" id="WP_249279896.1">
    <property type="nucleotide sequence ID" value="NZ_JACRSS010000001.1"/>
</dbReference>
<dbReference type="Pfam" id="PF01381">
    <property type="entry name" value="HTH_3"/>
    <property type="match status" value="1"/>
</dbReference>
<dbReference type="InterPro" id="IPR010982">
    <property type="entry name" value="Lambda_DNA-bd_dom_sf"/>
</dbReference>
<organism evidence="5 6">
    <name type="scientific">Guopingia tenuis</name>
    <dbReference type="NCBI Taxonomy" id="2763656"/>
    <lineage>
        <taxon>Bacteria</taxon>
        <taxon>Bacillati</taxon>
        <taxon>Bacillota</taxon>
        <taxon>Clostridia</taxon>
        <taxon>Christensenellales</taxon>
        <taxon>Christensenellaceae</taxon>
        <taxon>Guopingia</taxon>
    </lineage>
</organism>
<dbReference type="GO" id="GO:0003677">
    <property type="term" value="F:DNA binding"/>
    <property type="evidence" value="ECO:0007669"/>
    <property type="project" value="UniProtKB-KW"/>
</dbReference>